<feature type="transmembrane region" description="Helical" evidence="1">
    <location>
        <begin position="84"/>
        <end position="103"/>
    </location>
</feature>
<name>A0A1C5HFB9_9ACTN</name>
<reference evidence="2 3" key="1">
    <citation type="submission" date="2016-06" db="EMBL/GenBank/DDBJ databases">
        <authorList>
            <person name="Kjaerup R.B."/>
            <person name="Dalgaard T.S."/>
            <person name="Juul-Madsen H.R."/>
        </authorList>
    </citation>
    <scope>NUCLEOTIDE SEQUENCE [LARGE SCALE GENOMIC DNA]</scope>
    <source>
        <strain evidence="2 3">DSM 43904</strain>
    </source>
</reference>
<dbReference type="EMBL" id="LT607750">
    <property type="protein sequence ID" value="SCG44690.1"/>
    <property type="molecule type" value="Genomic_DNA"/>
</dbReference>
<keyword evidence="3" id="KW-1185">Reference proteome</keyword>
<dbReference type="Proteomes" id="UP000198217">
    <property type="component" value="Chromosome I"/>
</dbReference>
<protein>
    <recommendedName>
        <fullName evidence="4">Flagellar biosynthetic protein FliP</fullName>
    </recommendedName>
</protein>
<sequence>MTTTDPATPAHSRSGRLVRPLVRHYVEMVVAMTVGMMVIGALRSFLGLTVPFAERPGAAYLLMATDMAIGMAIRMGVRRHPWAATVEMCAAMYVPVALVPLVWTGVIGTMPFMIAVHVLMLAAMLAVLLRRRQQLARC</sequence>
<organism evidence="2 3">
    <name type="scientific">Micromonospora echinaurantiaca</name>
    <dbReference type="NCBI Taxonomy" id="47857"/>
    <lineage>
        <taxon>Bacteria</taxon>
        <taxon>Bacillati</taxon>
        <taxon>Actinomycetota</taxon>
        <taxon>Actinomycetes</taxon>
        <taxon>Micromonosporales</taxon>
        <taxon>Micromonosporaceae</taxon>
        <taxon>Micromonospora</taxon>
    </lineage>
</organism>
<keyword evidence="1" id="KW-0472">Membrane</keyword>
<accession>A0A1C5HFB9</accession>
<evidence type="ECO:0000313" key="2">
    <source>
        <dbReference type="EMBL" id="SCG44690.1"/>
    </source>
</evidence>
<dbReference type="RefSeq" id="WP_197700228.1">
    <property type="nucleotide sequence ID" value="NZ_LT607750.1"/>
</dbReference>
<keyword evidence="1" id="KW-1133">Transmembrane helix</keyword>
<gene>
    <name evidence="2" type="ORF">GA0070609_1520</name>
</gene>
<evidence type="ECO:0008006" key="4">
    <source>
        <dbReference type="Google" id="ProtNLM"/>
    </source>
</evidence>
<dbReference type="AlphaFoldDB" id="A0A1C5HFB9"/>
<feature type="transmembrane region" description="Helical" evidence="1">
    <location>
        <begin position="109"/>
        <end position="129"/>
    </location>
</feature>
<evidence type="ECO:0000313" key="3">
    <source>
        <dbReference type="Proteomes" id="UP000198217"/>
    </source>
</evidence>
<proteinExistence type="predicted"/>
<keyword evidence="1" id="KW-0812">Transmembrane</keyword>
<feature type="transmembrane region" description="Helical" evidence="1">
    <location>
        <begin position="25"/>
        <end position="46"/>
    </location>
</feature>
<feature type="transmembrane region" description="Helical" evidence="1">
    <location>
        <begin position="58"/>
        <end position="77"/>
    </location>
</feature>
<evidence type="ECO:0000256" key="1">
    <source>
        <dbReference type="SAM" id="Phobius"/>
    </source>
</evidence>